<comment type="caution">
    <text evidence="2">The sequence shown here is derived from an EMBL/GenBank/DDBJ whole genome shotgun (WGS) entry which is preliminary data.</text>
</comment>
<evidence type="ECO:0000313" key="3">
    <source>
        <dbReference type="Proteomes" id="UP001054857"/>
    </source>
</evidence>
<organism evidence="2 3">
    <name type="scientific">Astrephomene gubernaculifera</name>
    <dbReference type="NCBI Taxonomy" id="47775"/>
    <lineage>
        <taxon>Eukaryota</taxon>
        <taxon>Viridiplantae</taxon>
        <taxon>Chlorophyta</taxon>
        <taxon>core chlorophytes</taxon>
        <taxon>Chlorophyceae</taxon>
        <taxon>CS clade</taxon>
        <taxon>Chlamydomonadales</taxon>
        <taxon>Astrephomenaceae</taxon>
        <taxon>Astrephomene</taxon>
    </lineage>
</organism>
<feature type="region of interest" description="Disordered" evidence="1">
    <location>
        <begin position="1"/>
        <end position="30"/>
    </location>
</feature>
<accession>A0AAD3HSD0</accession>
<keyword evidence="3" id="KW-1185">Reference proteome</keyword>
<evidence type="ECO:0000256" key="1">
    <source>
        <dbReference type="SAM" id="MobiDB-lite"/>
    </source>
</evidence>
<evidence type="ECO:0000313" key="2">
    <source>
        <dbReference type="EMBL" id="GFR51378.1"/>
    </source>
</evidence>
<dbReference type="Proteomes" id="UP001054857">
    <property type="component" value="Unassembled WGS sequence"/>
</dbReference>
<feature type="compositionally biased region" description="Low complexity" evidence="1">
    <location>
        <begin position="69"/>
        <end position="94"/>
    </location>
</feature>
<feature type="compositionally biased region" description="Pro residues" evidence="1">
    <location>
        <begin position="1"/>
        <end position="22"/>
    </location>
</feature>
<dbReference type="EMBL" id="BMAR01000049">
    <property type="protein sequence ID" value="GFR51378.1"/>
    <property type="molecule type" value="Genomic_DNA"/>
</dbReference>
<feature type="region of interest" description="Disordered" evidence="1">
    <location>
        <begin position="65"/>
        <end position="111"/>
    </location>
</feature>
<sequence>MCPPPAPPPSHPPGRYTPPHRAPPAGSAPPRLLTCCTAWPDWSTCGGGAGSGEATRGAAAPRIHYGANSTTSSTTSSARSPNPYHSSSSSSSSHRPGRHALRSTSAAASRPPGPLSTYMLVWALRRLALRTPREAALWGPCLAAAAPAALPLLTPRKQVVLLRCMVRACRAAGRQLPPGVADAWLEAFSDGMARARGGTLSYAAAVVAEARLAAPAEWRARWRSAVRR</sequence>
<dbReference type="AlphaFoldDB" id="A0AAD3HSD0"/>
<protein>
    <submittedName>
        <fullName evidence="2">Uncharacterized protein</fullName>
    </submittedName>
</protein>
<reference evidence="2 3" key="1">
    <citation type="journal article" date="2021" name="Sci. Rep.">
        <title>Genome sequencing of the multicellular alga Astrephomene provides insights into convergent evolution of germ-soma differentiation.</title>
        <authorList>
            <person name="Yamashita S."/>
            <person name="Yamamoto K."/>
            <person name="Matsuzaki R."/>
            <person name="Suzuki S."/>
            <person name="Yamaguchi H."/>
            <person name="Hirooka S."/>
            <person name="Minakuchi Y."/>
            <person name="Miyagishima S."/>
            <person name="Kawachi M."/>
            <person name="Toyoda A."/>
            <person name="Nozaki H."/>
        </authorList>
    </citation>
    <scope>NUCLEOTIDE SEQUENCE [LARGE SCALE GENOMIC DNA]</scope>
    <source>
        <strain evidence="2 3">NIES-4017</strain>
    </source>
</reference>
<feature type="non-terminal residue" evidence="2">
    <location>
        <position position="228"/>
    </location>
</feature>
<name>A0AAD3HSD0_9CHLO</name>
<proteinExistence type="predicted"/>
<gene>
    <name evidence="2" type="ORF">Agub_g13805</name>
</gene>